<protein>
    <submittedName>
        <fullName evidence="2">Uncharacterized protein</fullName>
    </submittedName>
</protein>
<evidence type="ECO:0000256" key="1">
    <source>
        <dbReference type="SAM" id="MobiDB-lite"/>
    </source>
</evidence>
<evidence type="ECO:0000313" key="2">
    <source>
        <dbReference type="EMBL" id="KKQ97747.1"/>
    </source>
</evidence>
<reference evidence="2 3" key="1">
    <citation type="journal article" date="2015" name="Nature">
        <title>rRNA introns, odd ribosomes, and small enigmatic genomes across a large radiation of phyla.</title>
        <authorList>
            <person name="Brown C.T."/>
            <person name="Hug L.A."/>
            <person name="Thomas B.C."/>
            <person name="Sharon I."/>
            <person name="Castelle C.J."/>
            <person name="Singh A."/>
            <person name="Wilkins M.J."/>
            <person name="Williams K.H."/>
            <person name="Banfield J.F."/>
        </authorList>
    </citation>
    <scope>NUCLEOTIDE SEQUENCE [LARGE SCALE GENOMIC DNA]</scope>
</reference>
<sequence length="74" mass="7850">MNDERVGEHRIPKNTIVDRGGYIGAGGRINAELVRPPEVVPPINPPVAASLTTETPPAVPPQLSGNENPPLTTY</sequence>
<dbReference type="AlphaFoldDB" id="A0A0G0M360"/>
<dbReference type="EMBL" id="LBWA01000008">
    <property type="protein sequence ID" value="KKQ97747.1"/>
    <property type="molecule type" value="Genomic_DNA"/>
</dbReference>
<comment type="caution">
    <text evidence="2">The sequence shown here is derived from an EMBL/GenBank/DDBJ whole genome shotgun (WGS) entry which is preliminary data.</text>
</comment>
<proteinExistence type="predicted"/>
<accession>A0A0G0M360</accession>
<name>A0A0G0M360_9BACT</name>
<gene>
    <name evidence="2" type="ORF">UT23_C0008G0020</name>
</gene>
<organism evidence="2 3">
    <name type="scientific">Candidatus Woesebacteria bacterium GW2011_GWA1_39_12</name>
    <dbReference type="NCBI Taxonomy" id="1618549"/>
    <lineage>
        <taxon>Bacteria</taxon>
        <taxon>Candidatus Woeseibacteriota</taxon>
    </lineage>
</organism>
<evidence type="ECO:0000313" key="3">
    <source>
        <dbReference type="Proteomes" id="UP000034325"/>
    </source>
</evidence>
<feature type="region of interest" description="Disordered" evidence="1">
    <location>
        <begin position="44"/>
        <end position="74"/>
    </location>
</feature>
<dbReference type="Proteomes" id="UP000034325">
    <property type="component" value="Unassembled WGS sequence"/>
</dbReference>
<feature type="compositionally biased region" description="Polar residues" evidence="1">
    <location>
        <begin position="63"/>
        <end position="74"/>
    </location>
</feature>